<keyword evidence="6" id="KW-1185">Reference proteome</keyword>
<name>A0A0D8X890_DICVI</name>
<evidence type="ECO:0000313" key="5">
    <source>
        <dbReference type="EMBL" id="KJH40002.1"/>
    </source>
</evidence>
<dbReference type="PANTHER" id="PTHR43692">
    <property type="entry name" value="UDP-N-ACETYLMURAMOYLALANINE--D-GLUTAMATE LIGASE"/>
    <property type="match status" value="1"/>
</dbReference>
<dbReference type="Gene3D" id="3.40.1190.10">
    <property type="entry name" value="Mur-like, catalytic domain"/>
    <property type="match status" value="1"/>
</dbReference>
<sequence length="201" mass="22347">MILLSWFIKSVILEVKTTNQKVIGVTRTNGKKLAIGGNLGIPVLDLERDAEIYVIEFSSFQLELLIDMPTGTPVRDAEIHTFFPGSQCRATWMTKGVTGITKIDIAILLNITPDHVDRHGNMKNYIATKLELINSSEIAVIGCDNEITADVLNKFIGNKIPISDTYFPVSFQRVTLKSRKEKPLSVTQMVEGSTRNLISLI</sequence>
<feature type="non-terminal residue" evidence="5">
    <location>
        <position position="201"/>
    </location>
</feature>
<dbReference type="OrthoDB" id="10070750at2759"/>
<dbReference type="SUPFAM" id="SSF53623">
    <property type="entry name" value="MurD-like peptide ligases, catalytic domain"/>
    <property type="match status" value="1"/>
</dbReference>
<feature type="domain" description="Mur ligase central" evidence="4">
    <location>
        <begin position="95"/>
        <end position="160"/>
    </location>
</feature>
<keyword evidence="3" id="KW-0067">ATP-binding</keyword>
<dbReference type="InterPro" id="IPR005762">
    <property type="entry name" value="MurD"/>
</dbReference>
<dbReference type="GO" id="GO:0051301">
    <property type="term" value="P:cell division"/>
    <property type="evidence" value="ECO:0007669"/>
    <property type="project" value="InterPro"/>
</dbReference>
<dbReference type="GO" id="GO:0005737">
    <property type="term" value="C:cytoplasm"/>
    <property type="evidence" value="ECO:0007669"/>
    <property type="project" value="InterPro"/>
</dbReference>
<proteinExistence type="predicted"/>
<dbReference type="PANTHER" id="PTHR43692:SF1">
    <property type="entry name" value="UDP-N-ACETYLMURAMOYLALANINE--D-GLUTAMATE LIGASE"/>
    <property type="match status" value="1"/>
</dbReference>
<keyword evidence="1 5" id="KW-0436">Ligase</keyword>
<gene>
    <name evidence="5" type="ORF">DICVIV_14085</name>
</gene>
<dbReference type="InterPro" id="IPR013221">
    <property type="entry name" value="Mur_ligase_cen"/>
</dbReference>
<dbReference type="Proteomes" id="UP000053766">
    <property type="component" value="Unassembled WGS sequence"/>
</dbReference>
<protein>
    <submittedName>
        <fullName evidence="5">Mur ligase middle domain protein</fullName>
    </submittedName>
</protein>
<dbReference type="Pfam" id="PF08245">
    <property type="entry name" value="Mur_ligase_M"/>
    <property type="match status" value="1"/>
</dbReference>
<reference evidence="6" key="2">
    <citation type="journal article" date="2016" name="Sci. Rep.">
        <title>Dictyocaulus viviparus genome, variome and transcriptome elucidate lungworm biology and support future intervention.</title>
        <authorList>
            <person name="McNulty S.N."/>
            <person name="Strube C."/>
            <person name="Rosa B.A."/>
            <person name="Martin J.C."/>
            <person name="Tyagi R."/>
            <person name="Choi Y.J."/>
            <person name="Wang Q."/>
            <person name="Hallsworth Pepin K."/>
            <person name="Zhang X."/>
            <person name="Ozersky P."/>
            <person name="Wilson R.K."/>
            <person name="Sternberg P.W."/>
            <person name="Gasser R.B."/>
            <person name="Mitreva M."/>
        </authorList>
    </citation>
    <scope>NUCLEOTIDE SEQUENCE [LARGE SCALE GENOMIC DNA]</scope>
    <source>
        <strain evidence="6">HannoverDv2000</strain>
    </source>
</reference>
<organism evidence="5 6">
    <name type="scientific">Dictyocaulus viviparus</name>
    <name type="common">Bovine lungworm</name>
    <dbReference type="NCBI Taxonomy" id="29172"/>
    <lineage>
        <taxon>Eukaryota</taxon>
        <taxon>Metazoa</taxon>
        <taxon>Ecdysozoa</taxon>
        <taxon>Nematoda</taxon>
        <taxon>Chromadorea</taxon>
        <taxon>Rhabditida</taxon>
        <taxon>Rhabditina</taxon>
        <taxon>Rhabditomorpha</taxon>
        <taxon>Strongyloidea</taxon>
        <taxon>Metastrongylidae</taxon>
        <taxon>Dictyocaulus</taxon>
    </lineage>
</organism>
<reference evidence="5 6" key="1">
    <citation type="submission" date="2013-11" db="EMBL/GenBank/DDBJ databases">
        <title>Draft genome of the bovine lungworm Dictyocaulus viviparus.</title>
        <authorList>
            <person name="Mitreva M."/>
        </authorList>
    </citation>
    <scope>NUCLEOTIDE SEQUENCE [LARGE SCALE GENOMIC DNA]</scope>
    <source>
        <strain evidence="5 6">HannoverDv2000</strain>
    </source>
</reference>
<evidence type="ECO:0000313" key="6">
    <source>
        <dbReference type="Proteomes" id="UP000053766"/>
    </source>
</evidence>
<dbReference type="AlphaFoldDB" id="A0A0D8X890"/>
<evidence type="ECO:0000259" key="4">
    <source>
        <dbReference type="Pfam" id="PF08245"/>
    </source>
</evidence>
<dbReference type="InterPro" id="IPR036565">
    <property type="entry name" value="Mur-like_cat_sf"/>
</dbReference>
<evidence type="ECO:0000256" key="1">
    <source>
        <dbReference type="ARBA" id="ARBA00022598"/>
    </source>
</evidence>
<dbReference type="GO" id="GO:0008360">
    <property type="term" value="P:regulation of cell shape"/>
    <property type="evidence" value="ECO:0007669"/>
    <property type="project" value="InterPro"/>
</dbReference>
<dbReference type="GO" id="GO:0005524">
    <property type="term" value="F:ATP binding"/>
    <property type="evidence" value="ECO:0007669"/>
    <property type="project" value="UniProtKB-KW"/>
</dbReference>
<evidence type="ECO:0000256" key="3">
    <source>
        <dbReference type="ARBA" id="ARBA00022840"/>
    </source>
</evidence>
<accession>A0A0D8X890</accession>
<keyword evidence="2" id="KW-0547">Nucleotide-binding</keyword>
<dbReference type="GO" id="GO:0008764">
    <property type="term" value="F:UDP-N-acetylmuramoylalanine-D-glutamate ligase activity"/>
    <property type="evidence" value="ECO:0007669"/>
    <property type="project" value="InterPro"/>
</dbReference>
<dbReference type="EMBL" id="KN718670">
    <property type="protein sequence ID" value="KJH40002.1"/>
    <property type="molecule type" value="Genomic_DNA"/>
</dbReference>
<evidence type="ECO:0000256" key="2">
    <source>
        <dbReference type="ARBA" id="ARBA00022741"/>
    </source>
</evidence>